<name>A0A087CD73_9BIFI</name>
<dbReference type="eggNOG" id="COG2062">
    <property type="taxonomic scope" value="Bacteria"/>
</dbReference>
<dbReference type="GeneID" id="98300821"/>
<dbReference type="Gene3D" id="3.40.50.1240">
    <property type="entry name" value="Phosphoglycerate mutase-like"/>
    <property type="match status" value="1"/>
</dbReference>
<evidence type="ECO:0000256" key="1">
    <source>
        <dbReference type="ARBA" id="ARBA00022801"/>
    </source>
</evidence>
<dbReference type="SUPFAM" id="SSF53254">
    <property type="entry name" value="Phosphoglycerate mutase-like"/>
    <property type="match status" value="1"/>
</dbReference>
<dbReference type="AlphaFoldDB" id="A0A087CD73"/>
<accession>A0A087CD73</accession>
<dbReference type="InterPro" id="IPR013078">
    <property type="entry name" value="His_Pase_superF_clade-1"/>
</dbReference>
<gene>
    <name evidence="2" type="ORF">BPSY_1631</name>
</gene>
<sequence>MGVKISKVAKRAHSYEYVLVVMRHGKADAFGSVDDRARQLTEKGAKQAKTVAKGLMSMDLMPDRIACSGADRARQTLERMLKVFGDKPKVDMRQSLYEGGVQSVLDELQATKTKRKVLMVLGHEPTVSISCQWLATSDSDPALLDLLNLGMSPANIAIFASDQPFKEWQVHSGTLLAVLGPHDF</sequence>
<evidence type="ECO:0000313" key="2">
    <source>
        <dbReference type="EMBL" id="KFI81223.1"/>
    </source>
</evidence>
<dbReference type="Proteomes" id="UP000029050">
    <property type="component" value="Unassembled WGS sequence"/>
</dbReference>
<keyword evidence="3" id="KW-1185">Reference proteome</keyword>
<dbReference type="EMBL" id="JGZI01000010">
    <property type="protein sequence ID" value="KFI81223.1"/>
    <property type="molecule type" value="Genomic_DNA"/>
</dbReference>
<dbReference type="InterPro" id="IPR029033">
    <property type="entry name" value="His_PPase_superfam"/>
</dbReference>
<evidence type="ECO:0000313" key="3">
    <source>
        <dbReference type="Proteomes" id="UP000029050"/>
    </source>
</evidence>
<protein>
    <submittedName>
        <fullName evidence="2">Phosphohistidine phosphatase SixA</fullName>
    </submittedName>
</protein>
<dbReference type="RefSeq" id="WP_033496309.1">
    <property type="nucleotide sequence ID" value="NZ_BAABVZ010000003.1"/>
</dbReference>
<proteinExistence type="predicted"/>
<reference evidence="2 3" key="1">
    <citation type="submission" date="2014-03" db="EMBL/GenBank/DDBJ databases">
        <title>Genomics of Bifidobacteria.</title>
        <authorList>
            <person name="Ventura M."/>
            <person name="Milani C."/>
            <person name="Lugli G.A."/>
        </authorList>
    </citation>
    <scope>NUCLEOTIDE SEQUENCE [LARGE SCALE GENOMIC DNA]</scope>
    <source>
        <strain evidence="2 3">LMG 21775</strain>
    </source>
</reference>
<dbReference type="STRING" id="218140.BPSY_1631"/>
<dbReference type="PANTHER" id="PTHR20935:SF1">
    <property type="entry name" value="SLL1549 PROTEIN"/>
    <property type="match status" value="1"/>
</dbReference>
<organism evidence="2 3">
    <name type="scientific">Bifidobacterium psychraerophilum</name>
    <dbReference type="NCBI Taxonomy" id="218140"/>
    <lineage>
        <taxon>Bacteria</taxon>
        <taxon>Bacillati</taxon>
        <taxon>Actinomycetota</taxon>
        <taxon>Actinomycetes</taxon>
        <taxon>Bifidobacteriales</taxon>
        <taxon>Bifidobacteriaceae</taxon>
        <taxon>Bifidobacterium</taxon>
    </lineage>
</organism>
<dbReference type="CDD" id="cd07067">
    <property type="entry name" value="HP_PGM_like"/>
    <property type="match status" value="1"/>
</dbReference>
<dbReference type="GO" id="GO:0016787">
    <property type="term" value="F:hydrolase activity"/>
    <property type="evidence" value="ECO:0007669"/>
    <property type="project" value="UniProtKB-KW"/>
</dbReference>
<comment type="caution">
    <text evidence="2">The sequence shown here is derived from an EMBL/GenBank/DDBJ whole genome shotgun (WGS) entry which is preliminary data.</text>
</comment>
<dbReference type="OrthoDB" id="9810154at2"/>
<dbReference type="InterPro" id="IPR051021">
    <property type="entry name" value="Mito_Ser/Thr_phosphatase"/>
</dbReference>
<dbReference type="PANTHER" id="PTHR20935">
    <property type="entry name" value="PHOSPHOGLYCERATE MUTASE-RELATED"/>
    <property type="match status" value="1"/>
</dbReference>
<dbReference type="Pfam" id="PF00300">
    <property type="entry name" value="His_Phos_1"/>
    <property type="match status" value="1"/>
</dbReference>
<keyword evidence="1" id="KW-0378">Hydrolase</keyword>